<gene>
    <name evidence="1" type="ORF">ACIGW0_24080</name>
</gene>
<proteinExistence type="predicted"/>
<name>A0ABW8CXW9_STRBI</name>
<evidence type="ECO:0000313" key="2">
    <source>
        <dbReference type="Proteomes" id="UP001614391"/>
    </source>
</evidence>
<sequence length="109" mass="12284">MFKDLCSGYSGLFDTYRAPVLPECGHMMRLHGGEDPMASCKTPDYRTGHRGRHWTHALRSAQKAGAVIVTDDTEEPVAYVRDHSGPGRFRPWITGTGVRYDSHDVHPDW</sequence>
<dbReference type="EMBL" id="JBITYT010000011">
    <property type="protein sequence ID" value="MFI9122427.1"/>
    <property type="molecule type" value="Genomic_DNA"/>
</dbReference>
<protein>
    <submittedName>
        <fullName evidence="1">Uncharacterized protein</fullName>
    </submittedName>
</protein>
<organism evidence="1 2">
    <name type="scientific">Streptomyces bikiniensis</name>
    <dbReference type="NCBI Taxonomy" id="1896"/>
    <lineage>
        <taxon>Bacteria</taxon>
        <taxon>Bacillati</taxon>
        <taxon>Actinomycetota</taxon>
        <taxon>Actinomycetes</taxon>
        <taxon>Kitasatosporales</taxon>
        <taxon>Streptomycetaceae</taxon>
        <taxon>Streptomyces</taxon>
    </lineage>
</organism>
<evidence type="ECO:0000313" key="1">
    <source>
        <dbReference type="EMBL" id="MFI9122427.1"/>
    </source>
</evidence>
<keyword evidence="2" id="KW-1185">Reference proteome</keyword>
<reference evidence="1 2" key="1">
    <citation type="submission" date="2024-10" db="EMBL/GenBank/DDBJ databases">
        <title>The Natural Products Discovery Center: Release of the First 8490 Sequenced Strains for Exploring Actinobacteria Biosynthetic Diversity.</title>
        <authorList>
            <person name="Kalkreuter E."/>
            <person name="Kautsar S.A."/>
            <person name="Yang D."/>
            <person name="Bader C.D."/>
            <person name="Teijaro C.N."/>
            <person name="Fluegel L."/>
            <person name="Davis C.M."/>
            <person name="Simpson J.R."/>
            <person name="Lauterbach L."/>
            <person name="Steele A.D."/>
            <person name="Gui C."/>
            <person name="Meng S."/>
            <person name="Li G."/>
            <person name="Viehrig K."/>
            <person name="Ye F."/>
            <person name="Su P."/>
            <person name="Kiefer A.F."/>
            <person name="Nichols A."/>
            <person name="Cepeda A.J."/>
            <person name="Yan W."/>
            <person name="Fan B."/>
            <person name="Jiang Y."/>
            <person name="Adhikari A."/>
            <person name="Zheng C.-J."/>
            <person name="Schuster L."/>
            <person name="Cowan T.M."/>
            <person name="Smanski M.J."/>
            <person name="Chevrette M.G."/>
            <person name="De Carvalho L.P.S."/>
            <person name="Shen B."/>
        </authorList>
    </citation>
    <scope>NUCLEOTIDE SEQUENCE [LARGE SCALE GENOMIC DNA]</scope>
    <source>
        <strain evidence="1 2">NPDC053346</strain>
    </source>
</reference>
<comment type="caution">
    <text evidence="1">The sequence shown here is derived from an EMBL/GenBank/DDBJ whole genome shotgun (WGS) entry which is preliminary data.</text>
</comment>
<dbReference type="RefSeq" id="WP_399618316.1">
    <property type="nucleotide sequence ID" value="NZ_JBITYT010000011.1"/>
</dbReference>
<accession>A0ABW8CXW9</accession>
<dbReference type="Proteomes" id="UP001614391">
    <property type="component" value="Unassembled WGS sequence"/>
</dbReference>